<feature type="domain" description="Baseplate hub protein gp44/GpP-like C-terminal" evidence="3">
    <location>
        <begin position="296"/>
        <end position="379"/>
    </location>
</feature>
<dbReference type="PIRSF" id="PIRSF004440">
    <property type="entry name" value="GpP"/>
    <property type="match status" value="1"/>
</dbReference>
<dbReference type="InterPro" id="IPR026276">
    <property type="entry name" value="Baseplate_GpP"/>
</dbReference>
<feature type="domain" description="Baseplate hub protein gp44-like N-terminal" evidence="2">
    <location>
        <begin position="17"/>
        <end position="111"/>
    </location>
</feature>
<dbReference type="InterPro" id="IPR049354">
    <property type="entry name" value="GpP-like_N"/>
</dbReference>
<feature type="region of interest" description="Disordered" evidence="1">
    <location>
        <begin position="374"/>
        <end position="405"/>
    </location>
</feature>
<evidence type="ECO:0000259" key="4">
    <source>
        <dbReference type="Pfam" id="PF22255"/>
    </source>
</evidence>
<accession>A0ABX0V6P5</accession>
<dbReference type="InterPro" id="IPR053981">
    <property type="entry name" value="Gp44/GpP-like_2nd"/>
</dbReference>
<dbReference type="Pfam" id="PF22255">
    <property type="entry name" value="Gp44-like_2nd"/>
    <property type="match status" value="1"/>
</dbReference>
<dbReference type="Proteomes" id="UP000707352">
    <property type="component" value="Unassembled WGS sequence"/>
</dbReference>
<keyword evidence="6" id="KW-1185">Reference proteome</keyword>
<evidence type="ECO:0000259" key="2">
    <source>
        <dbReference type="Pfam" id="PF21683"/>
    </source>
</evidence>
<evidence type="ECO:0000313" key="6">
    <source>
        <dbReference type="Proteomes" id="UP000707352"/>
    </source>
</evidence>
<sequence length="405" mass="44571">MSLYGLMGHNSLATRRVAAEIDGRVFDLWTRLAIDRDLSEICGSFQLELRDGARNLASWPYVTPGDPISPFHWGQKVKLYVDEELVLVGWIDDVNPSADEGNLGVSICGRDVVGDLVDCAASVEGPTEFKGLDLLQIAERLVKPFGLKARADVDVGPAFDRYTFDCGETVLSALEKGARQRGLLVTSDGIEGIVLTHSGKQRGADDLSFPGNVRRSDGNFSGRERFSDYYVKGQSERAGGARRKGVALDGTAEPLGAASPIQSEEKRGVTIQGHANDPEVTRYRPTVSMTRSAATAQSAQTQADWMMRTRRAKSDKLDYLYPDYRGSSGRLWRPNEISLVDDRYQVVERDLLAAGVTFLYDERGTQTRLRLTGPEAYDMDPEGDRRCNKKRRRGGGALDGTARAL</sequence>
<organism evidence="5 6">
    <name type="scientific">Microvirga terricola</name>
    <dbReference type="NCBI Taxonomy" id="2719797"/>
    <lineage>
        <taxon>Bacteria</taxon>
        <taxon>Pseudomonadati</taxon>
        <taxon>Pseudomonadota</taxon>
        <taxon>Alphaproteobacteria</taxon>
        <taxon>Hyphomicrobiales</taxon>
        <taxon>Methylobacteriaceae</taxon>
        <taxon>Microvirga</taxon>
    </lineage>
</organism>
<dbReference type="InterPro" id="IPR053982">
    <property type="entry name" value="Gp44/GpP-like_C"/>
</dbReference>
<reference evidence="5 6" key="1">
    <citation type="submission" date="2020-03" db="EMBL/GenBank/DDBJ databases">
        <title>The genome sequence of Microvirga sp. c23x22.</title>
        <authorList>
            <person name="Zhang X."/>
        </authorList>
    </citation>
    <scope>NUCLEOTIDE SEQUENCE [LARGE SCALE GENOMIC DNA]</scope>
    <source>
        <strain evidence="6">c23x22</strain>
    </source>
</reference>
<proteinExistence type="predicted"/>
<dbReference type="Gene3D" id="3.55.50.10">
    <property type="entry name" value="Baseplate protein-like domains"/>
    <property type="match status" value="1"/>
</dbReference>
<dbReference type="Gene3D" id="2.30.300.10">
    <property type="entry name" value="Baseplate protein-like domain - beta roll fold"/>
    <property type="match status" value="1"/>
</dbReference>
<name>A0ABX0V6P5_9HYPH</name>
<protein>
    <submittedName>
        <fullName evidence="5">Mu P family protein</fullName>
    </submittedName>
</protein>
<dbReference type="Pfam" id="PF21929">
    <property type="entry name" value="GpP_4th"/>
    <property type="match status" value="1"/>
</dbReference>
<dbReference type="InterPro" id="IPR023399">
    <property type="entry name" value="Baseplate-like_2-layer_sand"/>
</dbReference>
<feature type="domain" description="Baseplate hub protein gp44/GpP-like second" evidence="4">
    <location>
        <begin position="114"/>
        <end position="196"/>
    </location>
</feature>
<comment type="caution">
    <text evidence="5">The sequence shown here is derived from an EMBL/GenBank/DDBJ whole genome shotgun (WGS) entry which is preliminary data.</text>
</comment>
<gene>
    <name evidence="5" type="ORF">HB375_01985</name>
</gene>
<dbReference type="EMBL" id="JAATJS010000001">
    <property type="protein sequence ID" value="NIX75382.1"/>
    <property type="molecule type" value="Genomic_DNA"/>
</dbReference>
<evidence type="ECO:0000256" key="1">
    <source>
        <dbReference type="SAM" id="MobiDB-lite"/>
    </source>
</evidence>
<dbReference type="Gene3D" id="3.30.1920.10">
    <property type="entry name" value="Baseplate protein-like domains - 2 layer sandwich fold"/>
    <property type="match status" value="1"/>
</dbReference>
<evidence type="ECO:0000259" key="3">
    <source>
        <dbReference type="Pfam" id="PF21929"/>
    </source>
</evidence>
<evidence type="ECO:0000313" key="5">
    <source>
        <dbReference type="EMBL" id="NIX75382.1"/>
    </source>
</evidence>
<dbReference type="RefSeq" id="WP_167671269.1">
    <property type="nucleotide sequence ID" value="NZ_JAATJS010000001.1"/>
</dbReference>
<dbReference type="SUPFAM" id="SSF69279">
    <property type="entry name" value="Phage tail proteins"/>
    <property type="match status" value="2"/>
</dbReference>
<dbReference type="Pfam" id="PF21683">
    <property type="entry name" value="GpP-like_1st"/>
    <property type="match status" value="1"/>
</dbReference>